<reference evidence="1 2" key="1">
    <citation type="submission" date="2019-04" db="EMBL/GenBank/DDBJ databases">
        <authorList>
            <person name="Van Vliet M D."/>
        </authorList>
    </citation>
    <scope>NUCLEOTIDE SEQUENCE [LARGE SCALE GENOMIC DNA]</scope>
    <source>
        <strain evidence="1 2">F1</strain>
    </source>
</reference>
<dbReference type="EMBL" id="CAAHFG010000004">
    <property type="protein sequence ID" value="VGO16919.1"/>
    <property type="molecule type" value="Genomic_DNA"/>
</dbReference>
<accession>A0A6C2UAJ9</accession>
<evidence type="ECO:0000313" key="1">
    <source>
        <dbReference type="EMBL" id="VGO16919.1"/>
    </source>
</evidence>
<dbReference type="AlphaFoldDB" id="A0A6C2UAJ9"/>
<organism evidence="1 2">
    <name type="scientific">Pontiella desulfatans</name>
    <dbReference type="NCBI Taxonomy" id="2750659"/>
    <lineage>
        <taxon>Bacteria</taxon>
        <taxon>Pseudomonadati</taxon>
        <taxon>Kiritimatiellota</taxon>
        <taxon>Kiritimatiellia</taxon>
        <taxon>Kiritimatiellales</taxon>
        <taxon>Pontiellaceae</taxon>
        <taxon>Pontiella</taxon>
    </lineage>
</organism>
<evidence type="ECO:0000313" key="2">
    <source>
        <dbReference type="Proteomes" id="UP000366872"/>
    </source>
</evidence>
<name>A0A6C2UAJ9_PONDE</name>
<keyword evidence="2" id="KW-1185">Reference proteome</keyword>
<gene>
    <name evidence="1" type="ORF">PDESU_05511</name>
</gene>
<protein>
    <submittedName>
        <fullName evidence="1">Uncharacterized protein</fullName>
    </submittedName>
</protein>
<sequence>MDNQNDHDTQVSPGGDVTVVEEAVVGPSADFSVGADEPAPVPLSASMADYALDQDCAAGITETVQCTVSIAKPKKQEFVSPCPDSGARMTCYIMTDDESGEHYVLHPKLMDEFADECRKMVLVPYKLVDGSVRLWPVGLPDETGNWNTWHKSAHVIAGKYAGKWVRVIAVRGIGAYKAQEPASRPQAPDWSDVDIAGLYDDVLRASAIDNEDHPFLKKLRGADF</sequence>
<proteinExistence type="predicted"/>
<dbReference type="Proteomes" id="UP000366872">
    <property type="component" value="Unassembled WGS sequence"/>
</dbReference>